<reference evidence="1 2" key="1">
    <citation type="submission" date="2016-10" db="EMBL/GenBank/DDBJ databases">
        <authorList>
            <person name="de Groot N.N."/>
        </authorList>
    </citation>
    <scope>NUCLEOTIDE SEQUENCE [LARGE SCALE GENOMIC DNA]</scope>
    <source>
        <strain evidence="1 2">DSM 22187</strain>
    </source>
</reference>
<sequence length="45" mass="5234">MNTMLRCPEQLVLYGNLRIQIDIRVSFTQYSGFRITELLANSINT</sequence>
<organism evidence="1 2">
    <name type="scientific">Halohasta litchfieldiae</name>
    <dbReference type="NCBI Taxonomy" id="1073996"/>
    <lineage>
        <taxon>Archaea</taxon>
        <taxon>Methanobacteriati</taxon>
        <taxon>Methanobacteriota</taxon>
        <taxon>Stenosarchaea group</taxon>
        <taxon>Halobacteria</taxon>
        <taxon>Halobacteriales</taxon>
        <taxon>Haloferacaceae</taxon>
        <taxon>Halohasta</taxon>
    </lineage>
</organism>
<protein>
    <submittedName>
        <fullName evidence="1">Uncharacterized protein</fullName>
    </submittedName>
</protein>
<dbReference type="STRING" id="1073996.SAMN05444271_1555"/>
<dbReference type="EMBL" id="FNYR01000055">
    <property type="protein sequence ID" value="SEJ35556.1"/>
    <property type="molecule type" value="Genomic_DNA"/>
</dbReference>
<accession>A0A1H6Y528</accession>
<name>A0A1H6Y528_9EURY</name>
<evidence type="ECO:0000313" key="1">
    <source>
        <dbReference type="EMBL" id="SEJ35556.1"/>
    </source>
</evidence>
<evidence type="ECO:0000313" key="2">
    <source>
        <dbReference type="Proteomes" id="UP000198888"/>
    </source>
</evidence>
<proteinExistence type="predicted"/>
<dbReference type="Proteomes" id="UP000198888">
    <property type="component" value="Unassembled WGS sequence"/>
</dbReference>
<dbReference type="AlphaFoldDB" id="A0A1H6Y528"/>
<gene>
    <name evidence="1" type="ORF">SAMN05444271_1555</name>
</gene>
<keyword evidence="2" id="KW-1185">Reference proteome</keyword>